<evidence type="ECO:0000313" key="2">
    <source>
        <dbReference type="EMBL" id="KCZ79500.1"/>
    </source>
</evidence>
<reference evidence="2 3" key="2">
    <citation type="submission" date="2014-03" db="EMBL/GenBank/DDBJ databases">
        <title>The Genome Sequence of Anncaliia algerae insect isolate PRA339.</title>
        <authorList>
            <consortium name="The Broad Institute Genome Sequencing Platform"/>
            <consortium name="The Broad Institute Genome Sequencing Center for Infectious Disease"/>
            <person name="Cuomo C."/>
            <person name="Becnel J."/>
            <person name="Sanscrainte N."/>
            <person name="Walker B."/>
            <person name="Young S.K."/>
            <person name="Zeng Q."/>
            <person name="Gargeya S."/>
            <person name="Fitzgerald M."/>
            <person name="Haas B."/>
            <person name="Abouelleil A."/>
            <person name="Alvarado L."/>
            <person name="Arachchi H.M."/>
            <person name="Berlin A.M."/>
            <person name="Chapman S.B."/>
            <person name="Dewar J."/>
            <person name="Goldberg J."/>
            <person name="Griggs A."/>
            <person name="Gujja S."/>
            <person name="Hansen M."/>
            <person name="Howarth C."/>
            <person name="Imamovic A."/>
            <person name="Larimer J."/>
            <person name="McCowan C."/>
            <person name="Murphy C."/>
            <person name="Neiman D."/>
            <person name="Pearson M."/>
            <person name="Priest M."/>
            <person name="Roberts A."/>
            <person name="Saif S."/>
            <person name="Shea T."/>
            <person name="Sisk P."/>
            <person name="Sykes S."/>
            <person name="Wortman J."/>
            <person name="Nusbaum C."/>
            <person name="Birren B."/>
        </authorList>
    </citation>
    <scope>NUCLEOTIDE SEQUENCE [LARGE SCALE GENOMIC DNA]</scope>
    <source>
        <strain evidence="2 3">PRA339</strain>
    </source>
</reference>
<accession>A0A059EX67</accession>
<evidence type="ECO:0000313" key="3">
    <source>
        <dbReference type="Proteomes" id="UP000030655"/>
    </source>
</evidence>
<feature type="transmembrane region" description="Helical" evidence="1">
    <location>
        <begin position="201"/>
        <end position="221"/>
    </location>
</feature>
<keyword evidence="1" id="KW-0472">Membrane</keyword>
<protein>
    <submittedName>
        <fullName evidence="2">Uncharacterized protein</fullName>
    </submittedName>
</protein>
<feature type="transmembrane region" description="Helical" evidence="1">
    <location>
        <begin position="178"/>
        <end position="195"/>
    </location>
</feature>
<feature type="transmembrane region" description="Helical" evidence="1">
    <location>
        <begin position="247"/>
        <end position="267"/>
    </location>
</feature>
<dbReference type="HOGENOM" id="CLU_1011837_0_0_1"/>
<sequence>MDGIEENRNITNILIDRDEENIIPENEYHKTNIEIFFEEWGRGKYISAITHISFSLSTIIELSFLLMFKYCKLFDNDYNLYFTITTMTCSFIYFINLIENFIKMLFHLRIFIQTALNFIRLNLLILYLYMQYDKKSIILYSDKIVCLNHLKPLLVFLAISISYAHMKIFLNVENKKRLSFFQLPVIILFGLFMLLQPTNNYISIINFIYFIILVFYILIYYEKYKRSALYLQRNNIKIYLENHLENMFYVFIYYYAMFYFLKLQILIKQEMEQNN</sequence>
<organism evidence="2 3">
    <name type="scientific">Anncaliia algerae PRA339</name>
    <dbReference type="NCBI Taxonomy" id="1288291"/>
    <lineage>
        <taxon>Eukaryota</taxon>
        <taxon>Fungi</taxon>
        <taxon>Fungi incertae sedis</taxon>
        <taxon>Microsporidia</taxon>
        <taxon>Tubulinosematoidea</taxon>
        <taxon>Tubulinosematidae</taxon>
        <taxon>Anncaliia</taxon>
    </lineage>
</organism>
<dbReference type="AlphaFoldDB" id="A0A059EX67"/>
<dbReference type="VEuPathDB" id="MicrosporidiaDB:H312_03112"/>
<evidence type="ECO:0000256" key="1">
    <source>
        <dbReference type="SAM" id="Phobius"/>
    </source>
</evidence>
<dbReference type="EMBL" id="KK365266">
    <property type="protein sequence ID" value="KCZ79500.1"/>
    <property type="molecule type" value="Genomic_DNA"/>
</dbReference>
<reference evidence="3" key="1">
    <citation type="submission" date="2013-02" db="EMBL/GenBank/DDBJ databases">
        <authorList>
            <consortium name="The Broad Institute Genome Sequencing Platform"/>
            <person name="Cuomo C."/>
            <person name="Becnel J."/>
            <person name="Sanscrainte N."/>
            <person name="Walker B."/>
            <person name="Young S.K."/>
            <person name="Zeng Q."/>
            <person name="Gargeya S."/>
            <person name="Fitzgerald M."/>
            <person name="Haas B."/>
            <person name="Abouelleil A."/>
            <person name="Alvarado L."/>
            <person name="Arachchi H.M."/>
            <person name="Berlin A.M."/>
            <person name="Chapman S.B."/>
            <person name="Dewar J."/>
            <person name="Goldberg J."/>
            <person name="Griggs A."/>
            <person name="Gujja S."/>
            <person name="Hansen M."/>
            <person name="Howarth C."/>
            <person name="Imamovic A."/>
            <person name="Larimer J."/>
            <person name="McCowan C."/>
            <person name="Murphy C."/>
            <person name="Neiman D."/>
            <person name="Pearson M."/>
            <person name="Priest M."/>
            <person name="Roberts A."/>
            <person name="Saif S."/>
            <person name="Shea T."/>
            <person name="Sisk P."/>
            <person name="Sykes S."/>
            <person name="Wortman J."/>
            <person name="Nusbaum C."/>
            <person name="Birren B."/>
        </authorList>
    </citation>
    <scope>NUCLEOTIDE SEQUENCE [LARGE SCALE GENOMIC DNA]</scope>
    <source>
        <strain evidence="3">PRA339</strain>
    </source>
</reference>
<proteinExistence type="predicted"/>
<keyword evidence="3" id="KW-1185">Reference proteome</keyword>
<keyword evidence="1" id="KW-0812">Transmembrane</keyword>
<dbReference type="OrthoDB" id="10310112at2759"/>
<feature type="transmembrane region" description="Helical" evidence="1">
    <location>
        <begin position="45"/>
        <end position="68"/>
    </location>
</feature>
<feature type="transmembrane region" description="Helical" evidence="1">
    <location>
        <begin position="80"/>
        <end position="98"/>
    </location>
</feature>
<gene>
    <name evidence="2" type="ORF">H312_03112</name>
</gene>
<keyword evidence="1" id="KW-1133">Transmembrane helix</keyword>
<name>A0A059EX67_9MICR</name>
<feature type="transmembrane region" description="Helical" evidence="1">
    <location>
        <begin position="149"/>
        <end position="166"/>
    </location>
</feature>
<feature type="transmembrane region" description="Helical" evidence="1">
    <location>
        <begin position="110"/>
        <end position="129"/>
    </location>
</feature>
<dbReference type="Proteomes" id="UP000030655">
    <property type="component" value="Unassembled WGS sequence"/>
</dbReference>